<dbReference type="STRING" id="1509407.A0A0L1J567"/>
<keyword evidence="5" id="KW-1185">Reference proteome</keyword>
<evidence type="ECO:0000313" key="5">
    <source>
        <dbReference type="Proteomes" id="UP000037505"/>
    </source>
</evidence>
<comment type="caution">
    <text evidence="4">The sequence shown here is derived from an EMBL/GenBank/DDBJ whole genome shotgun (WGS) entry which is preliminary data.</text>
</comment>
<dbReference type="GO" id="GO:0051213">
    <property type="term" value="F:dioxygenase activity"/>
    <property type="evidence" value="ECO:0007669"/>
    <property type="project" value="UniProtKB-KW"/>
</dbReference>
<dbReference type="InterPro" id="IPR004136">
    <property type="entry name" value="NMO"/>
</dbReference>
<evidence type="ECO:0000256" key="2">
    <source>
        <dbReference type="ARBA" id="ARBA00022643"/>
    </source>
</evidence>
<dbReference type="PANTHER" id="PTHR32332">
    <property type="entry name" value="2-NITROPROPANE DIOXYGENASE"/>
    <property type="match status" value="1"/>
</dbReference>
<evidence type="ECO:0000256" key="1">
    <source>
        <dbReference type="ARBA" id="ARBA00022630"/>
    </source>
</evidence>
<evidence type="ECO:0000313" key="4">
    <source>
        <dbReference type="EMBL" id="KNG86889.1"/>
    </source>
</evidence>
<evidence type="ECO:0000256" key="3">
    <source>
        <dbReference type="ARBA" id="ARBA00023002"/>
    </source>
</evidence>
<dbReference type="GO" id="GO:0018580">
    <property type="term" value="F:nitronate monooxygenase activity"/>
    <property type="evidence" value="ECO:0007669"/>
    <property type="project" value="InterPro"/>
</dbReference>
<keyword evidence="2" id="KW-0288">FMN</keyword>
<dbReference type="PANTHER" id="PTHR32332:SF34">
    <property type="entry name" value="2-NITROPROPANE DIOXYGENASE FAMILY, PUTATIVE-RELATED"/>
    <property type="match status" value="1"/>
</dbReference>
<name>A0A0L1J567_ASPN3</name>
<dbReference type="OrthoDB" id="2349068at2759"/>
<dbReference type="Gene3D" id="3.20.20.70">
    <property type="entry name" value="Aldolase class I"/>
    <property type="match status" value="1"/>
</dbReference>
<dbReference type="GeneID" id="26806543"/>
<sequence>MSSIHKLKRALPWVQTPIIINAPMSGAATSDLAVAVTRAGGLGQIGFLDSKRSLAGQLERAKHQLQDIMNTRKDTPEPVLPIGVGMIVFDSPITHWLSLFSKYKPAVVWLSFATTDEFKLWTEGIRKASPYTQVWIQVGSVSAAVEAAQACRPDALVLQGNDAGGHGHALGASVISLLPEVADVLRDRGIEDVSLIAAGGIMDGRGVAAATMLGAAGVVMGTRFLGAEETELPHQFRQAVFDASDGGQATVRSRVFDEMWGPSPWPELYDGRCLRNSSYDYVKRGMSMSDMRIQLYRDLQDARGQQLDFKETVTVWAGTGVGMVKKSERAADIVEQVQSEARRRLQDASSWL</sequence>
<protein>
    <submittedName>
        <fullName evidence="4">Putative 2-nitropropane dioxygenase</fullName>
    </submittedName>
</protein>
<dbReference type="CDD" id="cd04730">
    <property type="entry name" value="NPD_like"/>
    <property type="match status" value="1"/>
</dbReference>
<dbReference type="Proteomes" id="UP000037505">
    <property type="component" value="Unassembled WGS sequence"/>
</dbReference>
<dbReference type="SUPFAM" id="SSF51412">
    <property type="entry name" value="Inosine monophosphate dehydrogenase (IMPDH)"/>
    <property type="match status" value="1"/>
</dbReference>
<organism evidence="4 5">
    <name type="scientific">Aspergillus nomiae NRRL (strain ATCC 15546 / NRRL 13137 / CBS 260.88 / M93)</name>
    <dbReference type="NCBI Taxonomy" id="1509407"/>
    <lineage>
        <taxon>Eukaryota</taxon>
        <taxon>Fungi</taxon>
        <taxon>Dikarya</taxon>
        <taxon>Ascomycota</taxon>
        <taxon>Pezizomycotina</taxon>
        <taxon>Eurotiomycetes</taxon>
        <taxon>Eurotiomycetidae</taxon>
        <taxon>Eurotiales</taxon>
        <taxon>Aspergillaceae</taxon>
        <taxon>Aspergillus</taxon>
        <taxon>Aspergillus subgen. Circumdati</taxon>
    </lineage>
</organism>
<dbReference type="InterPro" id="IPR013785">
    <property type="entry name" value="Aldolase_TIM"/>
</dbReference>
<keyword evidence="3" id="KW-0560">Oxidoreductase</keyword>
<gene>
    <name evidence="4" type="ORF">ANOM_004739</name>
</gene>
<dbReference type="EMBL" id="JNOM01000099">
    <property type="protein sequence ID" value="KNG86889.1"/>
    <property type="molecule type" value="Genomic_DNA"/>
</dbReference>
<dbReference type="AlphaFoldDB" id="A0A0L1J567"/>
<dbReference type="RefSeq" id="XP_015407812.1">
    <property type="nucleotide sequence ID" value="XM_015549996.1"/>
</dbReference>
<dbReference type="Pfam" id="PF03060">
    <property type="entry name" value="NMO"/>
    <property type="match status" value="1"/>
</dbReference>
<accession>A0A0L1J567</accession>
<keyword evidence="1" id="KW-0285">Flavoprotein</keyword>
<reference evidence="4 5" key="1">
    <citation type="submission" date="2014-06" db="EMBL/GenBank/DDBJ databases">
        <title>The Genome of the Aflatoxigenic Filamentous Fungus Aspergillus nomius.</title>
        <authorList>
            <person name="Moore M.G."/>
            <person name="Shannon B.M."/>
            <person name="Brian M.M."/>
        </authorList>
    </citation>
    <scope>NUCLEOTIDE SEQUENCE [LARGE SCALE GENOMIC DNA]</scope>
    <source>
        <strain evidence="4 5">NRRL 13137</strain>
    </source>
</reference>
<proteinExistence type="predicted"/>
<keyword evidence="4" id="KW-0223">Dioxygenase</keyword>